<reference evidence="3 4" key="2">
    <citation type="submission" date="2024-05" db="EMBL/GenBank/DDBJ databases">
        <authorList>
            <person name="Chen Y."/>
            <person name="Shah S."/>
            <person name="Dougan E. K."/>
            <person name="Thang M."/>
            <person name="Chan C."/>
        </authorList>
    </citation>
    <scope>NUCLEOTIDE SEQUENCE [LARGE SCALE GENOMIC DNA]</scope>
</reference>
<dbReference type="OrthoDB" id="422229at2759"/>
<comment type="caution">
    <text evidence="2">The sequence shown here is derived from an EMBL/GenBank/DDBJ whole genome shotgun (WGS) entry which is preliminary data.</text>
</comment>
<dbReference type="EMBL" id="CAMXCT020000324">
    <property type="protein sequence ID" value="CAL1130523.1"/>
    <property type="molecule type" value="Genomic_DNA"/>
</dbReference>
<sequence length="326" mass="34819">MGRKRGRNDDPAPSSTAPPVALAAGRGAPVEAPDVVLPEVWCYGVDALSSGCCGRLAACSKGFYLAVRKAVAERITLGLAEGCVQADLASTRLQNPILALSHLESLAHSQFLFGGIRALLRYMVEAHHPQASICLLESPPCPDALCDLLLSQLRGDDDGSDGSAASAWARLAALVYHYQPPRTWQPPVESLLRRGAKRRSTKAATLAPLAAKGGELGQLLHGMPAVQPYTKTCKNLAIGKLNLTKLICQLLERLVFPPQQTSLLLHLALPAAAALDADAAQPPCFVQNLRVLEAEVWKEGDGMVDILVLDAKKSYYVMFVEGLDTS</sequence>
<protein>
    <submittedName>
        <fullName evidence="3">Right handed beta helix domain-containing protein</fullName>
    </submittedName>
</protein>
<evidence type="ECO:0000313" key="4">
    <source>
        <dbReference type="Proteomes" id="UP001152797"/>
    </source>
</evidence>
<dbReference type="AlphaFoldDB" id="A0A9P1FI91"/>
<name>A0A9P1FI91_9DINO</name>
<gene>
    <name evidence="2" type="ORF">C1SCF055_LOCUS5312</name>
</gene>
<dbReference type="EMBL" id="CAMXCT030000324">
    <property type="protein sequence ID" value="CAL4764460.1"/>
    <property type="molecule type" value="Genomic_DNA"/>
</dbReference>
<evidence type="ECO:0000313" key="2">
    <source>
        <dbReference type="EMBL" id="CAI3977148.1"/>
    </source>
</evidence>
<dbReference type="EMBL" id="CAMXCT010000324">
    <property type="protein sequence ID" value="CAI3977148.1"/>
    <property type="molecule type" value="Genomic_DNA"/>
</dbReference>
<reference evidence="2" key="1">
    <citation type="submission" date="2022-10" db="EMBL/GenBank/DDBJ databases">
        <authorList>
            <person name="Chen Y."/>
            <person name="Dougan E. K."/>
            <person name="Chan C."/>
            <person name="Rhodes N."/>
            <person name="Thang M."/>
        </authorList>
    </citation>
    <scope>NUCLEOTIDE SEQUENCE</scope>
</reference>
<feature type="region of interest" description="Disordered" evidence="1">
    <location>
        <begin position="1"/>
        <end position="23"/>
    </location>
</feature>
<proteinExistence type="predicted"/>
<keyword evidence="4" id="KW-1185">Reference proteome</keyword>
<accession>A0A9P1FI91</accession>
<evidence type="ECO:0000313" key="3">
    <source>
        <dbReference type="EMBL" id="CAL4764460.1"/>
    </source>
</evidence>
<organism evidence="2">
    <name type="scientific">Cladocopium goreaui</name>
    <dbReference type="NCBI Taxonomy" id="2562237"/>
    <lineage>
        <taxon>Eukaryota</taxon>
        <taxon>Sar</taxon>
        <taxon>Alveolata</taxon>
        <taxon>Dinophyceae</taxon>
        <taxon>Suessiales</taxon>
        <taxon>Symbiodiniaceae</taxon>
        <taxon>Cladocopium</taxon>
    </lineage>
</organism>
<evidence type="ECO:0000256" key="1">
    <source>
        <dbReference type="SAM" id="MobiDB-lite"/>
    </source>
</evidence>
<dbReference type="Proteomes" id="UP001152797">
    <property type="component" value="Unassembled WGS sequence"/>
</dbReference>